<name>A0A081A6L2_PHYNI</name>
<evidence type="ECO:0000313" key="1">
    <source>
        <dbReference type="EMBL" id="ETO74523.1"/>
    </source>
</evidence>
<protein>
    <submittedName>
        <fullName evidence="1">Uncharacterized protein</fullName>
    </submittedName>
</protein>
<evidence type="ECO:0000313" key="2">
    <source>
        <dbReference type="Proteomes" id="UP000028582"/>
    </source>
</evidence>
<dbReference type="Proteomes" id="UP000028582">
    <property type="component" value="Unassembled WGS sequence"/>
</dbReference>
<sequence length="151" mass="17681">MYTANIALRIRFLHVGVRWRWHCHDKADKSEHTWHSRLGLFMIDIRICCWRKLYACFRRNPFRFAVSSTSSAKKYLCMFREPRSLRKGDTFWNPFAMTALPGSRWRIAGCHSEGGQHDQSISLFLSTPKEAAFAARNTHIGVLHRASWRPS</sequence>
<dbReference type="AlphaFoldDB" id="A0A081A6L2"/>
<accession>A0A081A6L2</accession>
<comment type="caution">
    <text evidence="1">The sequence shown here is derived from an EMBL/GenBank/DDBJ whole genome shotgun (WGS) entry which is preliminary data.</text>
</comment>
<proteinExistence type="predicted"/>
<gene>
    <name evidence="1" type="ORF">F444_09760</name>
</gene>
<dbReference type="EMBL" id="ANJA01001794">
    <property type="protein sequence ID" value="ETO74523.1"/>
    <property type="molecule type" value="Genomic_DNA"/>
</dbReference>
<organism evidence="1 2">
    <name type="scientific">Phytophthora nicotianae P1976</name>
    <dbReference type="NCBI Taxonomy" id="1317066"/>
    <lineage>
        <taxon>Eukaryota</taxon>
        <taxon>Sar</taxon>
        <taxon>Stramenopiles</taxon>
        <taxon>Oomycota</taxon>
        <taxon>Peronosporomycetes</taxon>
        <taxon>Peronosporales</taxon>
        <taxon>Peronosporaceae</taxon>
        <taxon>Phytophthora</taxon>
    </lineage>
</organism>
<reference evidence="1 2" key="1">
    <citation type="submission" date="2013-11" db="EMBL/GenBank/DDBJ databases">
        <title>The Genome Sequence of Phytophthora parasitica P1976.</title>
        <authorList>
            <consortium name="The Broad Institute Genomics Platform"/>
            <person name="Russ C."/>
            <person name="Tyler B."/>
            <person name="Panabieres F."/>
            <person name="Shan W."/>
            <person name="Tripathy S."/>
            <person name="Grunwald N."/>
            <person name="Machado M."/>
            <person name="Johnson C.S."/>
            <person name="Walker B."/>
            <person name="Young S."/>
            <person name="Zeng Q."/>
            <person name="Gargeya S."/>
            <person name="Fitzgerald M."/>
            <person name="Haas B."/>
            <person name="Abouelleil A."/>
            <person name="Allen A.W."/>
            <person name="Alvarado L."/>
            <person name="Arachchi H.M."/>
            <person name="Berlin A.M."/>
            <person name="Chapman S.B."/>
            <person name="Gainer-Dewar J."/>
            <person name="Goldberg J."/>
            <person name="Griggs A."/>
            <person name="Gujja S."/>
            <person name="Hansen M."/>
            <person name="Howarth C."/>
            <person name="Imamovic A."/>
            <person name="Ireland A."/>
            <person name="Larimer J."/>
            <person name="McCowan C."/>
            <person name="Murphy C."/>
            <person name="Pearson M."/>
            <person name="Poon T.W."/>
            <person name="Priest M."/>
            <person name="Roberts A."/>
            <person name="Saif S."/>
            <person name="Shea T."/>
            <person name="Sisk P."/>
            <person name="Sykes S."/>
            <person name="Wortman J."/>
            <person name="Nusbaum C."/>
            <person name="Birren B."/>
        </authorList>
    </citation>
    <scope>NUCLEOTIDE SEQUENCE [LARGE SCALE GENOMIC DNA]</scope>
    <source>
        <strain evidence="1 2">P1976</strain>
    </source>
</reference>